<dbReference type="InterPro" id="IPR007709">
    <property type="entry name" value="N-FG_amidohydro"/>
</dbReference>
<dbReference type="OrthoDB" id="9802050at2"/>
<proteinExistence type="predicted"/>
<keyword evidence="1" id="KW-0378">Hydrolase</keyword>
<dbReference type="AlphaFoldDB" id="M9RJE8"/>
<dbReference type="eggNOG" id="COG3741">
    <property type="taxonomic scope" value="Bacteria"/>
</dbReference>
<accession>M9RJE8</accession>
<sequence>MIDTVSNPSYLLRRPSARTTSVVFASPHSGRRYPAAFLRKIVLDEMQVRSSEDAFVDDLFGSAVDHGAPLLLAQSPRAYLDLNRGPDELDPAVIDGVRRGAHNPRIASGLGVIPRVVSNGRAIYSGKLTLSEAHERISSVWRAYHDTLQTLMDEAHAGFGEAILIDCHSMPHEALEHVCPPGATRPDVVLGDRFGAAAASSVVERIEAAFASAGFKVARNMPFAGAYICQHYGRPSRRHHAVQIEIDRAIYMNERTIKPNANFNAFKAALDGVIAEIAEIGRPADLRVAAE</sequence>
<dbReference type="HOGENOM" id="CLU_069318_1_0_5"/>
<evidence type="ECO:0000313" key="2">
    <source>
        <dbReference type="Proteomes" id="UP000005307"/>
    </source>
</evidence>
<keyword evidence="2" id="KW-1185">Reference proteome</keyword>
<dbReference type="RefSeq" id="WP_015501827.1">
    <property type="nucleotide sequence ID" value="NC_020911.1"/>
</dbReference>
<dbReference type="SUPFAM" id="SSF53187">
    <property type="entry name" value="Zn-dependent exopeptidases"/>
    <property type="match status" value="1"/>
</dbReference>
<dbReference type="Proteomes" id="UP000005307">
    <property type="component" value="Chromosome"/>
</dbReference>
<organism evidence="1 2">
    <name type="scientific">Octadecabacter antarcticus 307</name>
    <dbReference type="NCBI Taxonomy" id="391626"/>
    <lineage>
        <taxon>Bacteria</taxon>
        <taxon>Pseudomonadati</taxon>
        <taxon>Pseudomonadota</taxon>
        <taxon>Alphaproteobacteria</taxon>
        <taxon>Rhodobacterales</taxon>
        <taxon>Roseobacteraceae</taxon>
        <taxon>Octadecabacter</taxon>
    </lineage>
</organism>
<dbReference type="GO" id="GO:0016787">
    <property type="term" value="F:hydrolase activity"/>
    <property type="evidence" value="ECO:0007669"/>
    <property type="project" value="UniProtKB-KW"/>
</dbReference>
<evidence type="ECO:0000313" key="1">
    <source>
        <dbReference type="EMBL" id="AGI69940.1"/>
    </source>
</evidence>
<dbReference type="EMBL" id="CP003740">
    <property type="protein sequence ID" value="AGI69940.1"/>
    <property type="molecule type" value="Genomic_DNA"/>
</dbReference>
<name>M9RJE8_9RHOB</name>
<dbReference type="Gene3D" id="3.40.630.40">
    <property type="entry name" value="Zn-dependent exopeptidases"/>
    <property type="match status" value="1"/>
</dbReference>
<dbReference type="KEGG" id="oat:OAN307_c45890"/>
<protein>
    <submittedName>
        <fullName evidence="1">Putative N-formylglutamate amidohydrolase</fullName>
    </submittedName>
</protein>
<reference evidence="1 2" key="1">
    <citation type="journal article" date="2013" name="PLoS ONE">
        <title>Poles Apart: Arctic and Antarctic Octadecabacter strains Share High Genome Plasticity and a New Type of Xanthorhodopsin.</title>
        <authorList>
            <person name="Vollmers J."/>
            <person name="Voget S."/>
            <person name="Dietrich S."/>
            <person name="Gollnow K."/>
            <person name="Smits M."/>
            <person name="Meyer K."/>
            <person name="Brinkhoff T."/>
            <person name="Simon M."/>
            <person name="Daniel R."/>
        </authorList>
    </citation>
    <scope>NUCLEOTIDE SEQUENCE [LARGE SCALE GENOMIC DNA]</scope>
    <source>
        <strain evidence="1 2">307</strain>
    </source>
</reference>
<dbReference type="STRING" id="391626.OAN307_c45890"/>
<dbReference type="Pfam" id="PF05013">
    <property type="entry name" value="FGase"/>
    <property type="match status" value="1"/>
</dbReference>
<gene>
    <name evidence="1" type="ORF">OAN307_c45890</name>
</gene>